<dbReference type="PROSITE" id="PS51186">
    <property type="entry name" value="GNAT"/>
    <property type="match status" value="1"/>
</dbReference>
<gene>
    <name evidence="1" type="ORF">RPIT_00705</name>
</gene>
<dbReference type="GO" id="GO:0016747">
    <property type="term" value="F:acyltransferase activity, transferring groups other than amino-acyl groups"/>
    <property type="evidence" value="ECO:0007669"/>
    <property type="project" value="InterPro"/>
</dbReference>
<proteinExistence type="predicted"/>
<dbReference type="KEGG" id="tfl:RPIT_00705"/>
<dbReference type="STRING" id="1610493.RPIT_00705"/>
<dbReference type="InterPro" id="IPR016181">
    <property type="entry name" value="Acyl_CoA_acyltransferase"/>
</dbReference>
<dbReference type="InterPro" id="IPR000182">
    <property type="entry name" value="GNAT_dom"/>
</dbReference>
<protein>
    <submittedName>
        <fullName evidence="1">GNAT family N-acetyltransferase</fullName>
    </submittedName>
</protein>
<dbReference type="OrthoDB" id="4119890at2"/>
<dbReference type="CDD" id="cd04301">
    <property type="entry name" value="NAT_SF"/>
    <property type="match status" value="1"/>
</dbReference>
<name>A0A1Q2CBN5_9ACTN</name>
<keyword evidence="1" id="KW-0808">Transferase</keyword>
<dbReference type="AlphaFoldDB" id="A0A1Q2CBN5"/>
<dbReference type="EMBL" id="CP019605">
    <property type="protein sequence ID" value="AQP43519.1"/>
    <property type="molecule type" value="Genomic_DNA"/>
</dbReference>
<organism evidence="1 2">
    <name type="scientific">Tessaracoccus flavus</name>
    <dbReference type="NCBI Taxonomy" id="1610493"/>
    <lineage>
        <taxon>Bacteria</taxon>
        <taxon>Bacillati</taxon>
        <taxon>Actinomycetota</taxon>
        <taxon>Actinomycetes</taxon>
        <taxon>Propionibacteriales</taxon>
        <taxon>Propionibacteriaceae</taxon>
        <taxon>Tessaracoccus</taxon>
    </lineage>
</organism>
<reference evidence="1 2" key="1">
    <citation type="journal article" date="2016" name="Int. J. Syst. Evol. Microbiol.">
        <title>Tessaracoccus flavus sp. nov., isolated from the drainage system of a lindane-producing factory.</title>
        <authorList>
            <person name="Kumari R."/>
            <person name="Singh P."/>
            <person name="Schumann P."/>
            <person name="Lal R."/>
        </authorList>
    </citation>
    <scope>NUCLEOTIDE SEQUENCE [LARGE SCALE GENOMIC DNA]</scope>
    <source>
        <strain evidence="1 2">RP1T</strain>
    </source>
</reference>
<dbReference type="Pfam" id="PF00583">
    <property type="entry name" value="Acetyltransf_1"/>
    <property type="match status" value="1"/>
</dbReference>
<sequence length="353" mass="39475">MLTITEISLPETVDDDWREYQRIDRAHYHELIGGPEWDVTDEAALTAARADSEHTVRRYLARLDGEPVGNARSRVNLVDEPEHIMVFVLTLPEFRGRGIGTALAERIRADSPGFTCYQAWAECPIPGDGVATISPPSGAGALPADHPAVRLALRYGFKLGQVERVSRYDFANPLVDPAEALAEARAHAGDDYELIAWEGAAGDDILDDLATLRQRMATDVPAGDLTVVEWQWDAERMRRSDQERLLTNRMFRTVVRHRPSGTLVALNELMLDRSNPDAFVDQWDTIVLPEHRGRRLGMLVKAANLIAVKQAVPQAVSIVTWNAEENRHMLNVNEALGYYPILVEGGFELRPER</sequence>
<evidence type="ECO:0000313" key="2">
    <source>
        <dbReference type="Proteomes" id="UP000188324"/>
    </source>
</evidence>
<dbReference type="SUPFAM" id="SSF55729">
    <property type="entry name" value="Acyl-CoA N-acyltransferases (Nat)"/>
    <property type="match status" value="1"/>
</dbReference>
<accession>A0A1Q2CBN5</accession>
<dbReference type="Gene3D" id="3.40.630.30">
    <property type="match status" value="1"/>
</dbReference>
<dbReference type="RefSeq" id="WP_077339555.1">
    <property type="nucleotide sequence ID" value="NZ_CP019605.1"/>
</dbReference>
<keyword evidence="2" id="KW-1185">Reference proteome</keyword>
<evidence type="ECO:0000313" key="1">
    <source>
        <dbReference type="EMBL" id="AQP43519.1"/>
    </source>
</evidence>
<dbReference type="Proteomes" id="UP000188324">
    <property type="component" value="Chromosome"/>
</dbReference>